<proteinExistence type="predicted"/>
<sequence length="108" mass="12042">MYKDIIRIAPGHAADKVEHFLYDLYQFGKFQIAIKGLTVDKNREDLSIARSANKPLSNGANLPADIVVKVEAAKKVVKNKIDARLEKIKSEFDKILAQSLNGDGKLDF</sequence>
<accession>A0A8S5UM23</accession>
<dbReference type="EMBL" id="BK016109">
    <property type="protein sequence ID" value="DAF95533.1"/>
    <property type="molecule type" value="Genomic_DNA"/>
</dbReference>
<organism evidence="1">
    <name type="scientific">Myoviridae sp. ctCo31</name>
    <dbReference type="NCBI Taxonomy" id="2825053"/>
    <lineage>
        <taxon>Viruses</taxon>
        <taxon>Duplodnaviria</taxon>
        <taxon>Heunggongvirae</taxon>
        <taxon>Uroviricota</taxon>
        <taxon>Caudoviricetes</taxon>
    </lineage>
</organism>
<evidence type="ECO:0000313" key="1">
    <source>
        <dbReference type="EMBL" id="DAF95533.1"/>
    </source>
</evidence>
<name>A0A8S5UM23_9CAUD</name>
<protein>
    <submittedName>
        <fullName evidence="1">Uncharacterized protein</fullName>
    </submittedName>
</protein>
<reference evidence="1" key="1">
    <citation type="journal article" date="2021" name="Proc. Natl. Acad. Sci. U.S.A.">
        <title>A Catalog of Tens of Thousands of Viruses from Human Metagenomes Reveals Hidden Associations with Chronic Diseases.</title>
        <authorList>
            <person name="Tisza M.J."/>
            <person name="Buck C.B."/>
        </authorList>
    </citation>
    <scope>NUCLEOTIDE SEQUENCE</scope>
    <source>
        <strain evidence="1">CtCo31</strain>
    </source>
</reference>